<dbReference type="InterPro" id="IPR005123">
    <property type="entry name" value="Oxoglu/Fe-dep_dioxygenase_dom"/>
</dbReference>
<evidence type="ECO:0000256" key="2">
    <source>
        <dbReference type="ARBA" id="ARBA00022723"/>
    </source>
</evidence>
<evidence type="ECO:0000259" key="7">
    <source>
        <dbReference type="PROSITE" id="PS51471"/>
    </source>
</evidence>
<keyword evidence="2" id="KW-0479">Metal-binding</keyword>
<dbReference type="PROSITE" id="PS51471">
    <property type="entry name" value="FE2OG_OXY"/>
    <property type="match status" value="1"/>
</dbReference>
<gene>
    <name evidence="8" type="ORF">BKK80_13265</name>
</gene>
<dbReference type="Proteomes" id="UP000177515">
    <property type="component" value="Chromosome 1"/>
</dbReference>
<dbReference type="Pfam" id="PF13640">
    <property type="entry name" value="2OG-FeII_Oxy_3"/>
    <property type="match status" value="1"/>
</dbReference>
<dbReference type="Gene3D" id="2.60.120.620">
    <property type="entry name" value="q2cbj1_9rhob like domain"/>
    <property type="match status" value="1"/>
</dbReference>
<dbReference type="InterPro" id="IPR006620">
    <property type="entry name" value="Pro_4_hyd_alph"/>
</dbReference>
<evidence type="ECO:0000256" key="5">
    <source>
        <dbReference type="ARBA" id="ARBA00023002"/>
    </source>
</evidence>
<sequence length="215" mass="24373">MGAPPIRAARPAMSVTPALFEMLEARGWAVCDDSIAPAFRQQLYACSEAAWQAGRFHPARIGRGEAATRDETVRGDSILWLERRHGDAVMDAFMDWAAQLRAELNQRYFLGLRREEFHFSHYPVGTGYRKHFDQHRGSPHRRISLVLYLNPEWDADDGGELAIHAADDDTRESARILPQGGRLVLFRSELIPHAVLPCRRPRRALTGWFRTDAAA</sequence>
<proteinExistence type="predicted"/>
<dbReference type="SMART" id="SM00702">
    <property type="entry name" value="P4Hc"/>
    <property type="match status" value="1"/>
</dbReference>
<reference evidence="8 9" key="1">
    <citation type="submission" date="2016-10" db="EMBL/GenBank/DDBJ databases">
        <title>Complete genome sequences of three Cupriavidus strains isolated from various Malaysian environments.</title>
        <authorList>
            <person name="Abdullah A.A.-A."/>
            <person name="Shafie N.A.H."/>
            <person name="Lau N.S."/>
        </authorList>
    </citation>
    <scope>NUCLEOTIDE SEQUENCE [LARGE SCALE GENOMIC DNA]</scope>
    <source>
        <strain evidence="8 9">USMAA1020</strain>
    </source>
</reference>
<evidence type="ECO:0000313" key="9">
    <source>
        <dbReference type="Proteomes" id="UP000177515"/>
    </source>
</evidence>
<evidence type="ECO:0000256" key="1">
    <source>
        <dbReference type="ARBA" id="ARBA00001961"/>
    </source>
</evidence>
<evidence type="ECO:0000313" key="8">
    <source>
        <dbReference type="EMBL" id="AOZ06673.1"/>
    </source>
</evidence>
<keyword evidence="3" id="KW-0847">Vitamin C</keyword>
<organism evidence="8 9">
    <name type="scientific">Cupriavidus malaysiensis</name>
    <dbReference type="NCBI Taxonomy" id="367825"/>
    <lineage>
        <taxon>Bacteria</taxon>
        <taxon>Pseudomonadati</taxon>
        <taxon>Pseudomonadota</taxon>
        <taxon>Betaproteobacteria</taxon>
        <taxon>Burkholderiales</taxon>
        <taxon>Burkholderiaceae</taxon>
        <taxon>Cupriavidus</taxon>
    </lineage>
</organism>
<keyword evidence="5" id="KW-0560">Oxidoreductase</keyword>
<accession>A0ABM6F5A6</accession>
<protein>
    <submittedName>
        <fullName evidence="8">Proline hydroxylase</fullName>
    </submittedName>
</protein>
<dbReference type="PANTHER" id="PTHR12907">
    <property type="entry name" value="EGL NINE HOMOLOG-RELATED"/>
    <property type="match status" value="1"/>
</dbReference>
<dbReference type="EMBL" id="CP017754">
    <property type="protein sequence ID" value="AOZ06673.1"/>
    <property type="molecule type" value="Genomic_DNA"/>
</dbReference>
<keyword evidence="6" id="KW-0408">Iron</keyword>
<dbReference type="InterPro" id="IPR044862">
    <property type="entry name" value="Pro_4_hyd_alph_FE2OG_OXY"/>
</dbReference>
<evidence type="ECO:0000256" key="4">
    <source>
        <dbReference type="ARBA" id="ARBA00022964"/>
    </source>
</evidence>
<dbReference type="PANTHER" id="PTHR12907:SF26">
    <property type="entry name" value="HIF PROLYL HYDROXYLASE, ISOFORM C"/>
    <property type="match status" value="1"/>
</dbReference>
<evidence type="ECO:0000256" key="3">
    <source>
        <dbReference type="ARBA" id="ARBA00022896"/>
    </source>
</evidence>
<evidence type="ECO:0000256" key="6">
    <source>
        <dbReference type="ARBA" id="ARBA00023004"/>
    </source>
</evidence>
<keyword evidence="9" id="KW-1185">Reference proteome</keyword>
<feature type="domain" description="Fe2OG dioxygenase" evidence="7">
    <location>
        <begin position="108"/>
        <end position="211"/>
    </location>
</feature>
<keyword evidence="4" id="KW-0223">Dioxygenase</keyword>
<dbReference type="InterPro" id="IPR051559">
    <property type="entry name" value="HIF_prolyl_hydroxylases"/>
</dbReference>
<name>A0ABM6F5A6_9BURK</name>
<comment type="cofactor">
    <cofactor evidence="1">
        <name>L-ascorbate</name>
        <dbReference type="ChEBI" id="CHEBI:38290"/>
    </cofactor>
</comment>